<dbReference type="PANTHER" id="PTHR38435:SF2">
    <property type="entry name" value="DUF871 DOMAIN-CONTAINING PROTEIN"/>
    <property type="match status" value="1"/>
</dbReference>
<proteinExistence type="predicted"/>
<dbReference type="Proteomes" id="UP000005147">
    <property type="component" value="Unassembled WGS sequence"/>
</dbReference>
<dbReference type="InterPro" id="IPR008589">
    <property type="entry name" value="MupG"/>
</dbReference>
<dbReference type="eggNOG" id="COG3589">
    <property type="taxonomic scope" value="Bacteria"/>
</dbReference>
<dbReference type="STRING" id="883112.HMPREF9707_01227"/>
<dbReference type="Gene3D" id="2.40.100.10">
    <property type="entry name" value="Cyclophilin-like"/>
    <property type="match status" value="1"/>
</dbReference>
<dbReference type="InterPro" id="IPR043797">
    <property type="entry name" value="MupG_N"/>
</dbReference>
<evidence type="ECO:0000313" key="4">
    <source>
        <dbReference type="Proteomes" id="UP000005147"/>
    </source>
</evidence>
<feature type="domain" description="6-phospho-N-acetylmuramidase N-terminal" evidence="2">
    <location>
        <begin position="5"/>
        <end position="227"/>
    </location>
</feature>
<dbReference type="AlphaFoldDB" id="K1ME59"/>
<evidence type="ECO:0000313" key="3">
    <source>
        <dbReference type="EMBL" id="EKB54299.1"/>
    </source>
</evidence>
<dbReference type="Gene3D" id="3.20.20.70">
    <property type="entry name" value="Aldolase class I"/>
    <property type="match status" value="1"/>
</dbReference>
<dbReference type="SUPFAM" id="SSF51445">
    <property type="entry name" value="(Trans)glycosidases"/>
    <property type="match status" value="1"/>
</dbReference>
<sequence>MLHKLGISSYVSKFNEYKDWYAQFTGQHVPVFTSLHIPEEMNPDYAKQAEEMLTWFKDRDFYLIVDISPRTLTMLELDSLDALVDKFGIQNIRLDFGFEVEDVLNMTTQPDITFNASQQALFNEIQQHQLTQNYYFMHNFYPRPETGNDADYFEAMNLAIRELGQEPIAFIASNLAQRGPIYEGLPTLEHHRNLLPYIQFVELVRIYGIQAIFIGDYRIDDVQLKLIKDFIETNIVSIPIEVDDDYQEILNQTFTIRTDSPKDIFRLVESRDYKPKDDWTLPRNHLVTGRRTGDITLDNDGYERYAGELQILNTALPADSRVNVIGRVDEEYIPLLASLQRDTKLRFIRQ</sequence>
<dbReference type="InterPro" id="IPR043894">
    <property type="entry name" value="MupG_C"/>
</dbReference>
<dbReference type="RefSeq" id="WP_006701870.1">
    <property type="nucleotide sequence ID" value="NZ_JH932301.1"/>
</dbReference>
<dbReference type="InterPro" id="IPR017853">
    <property type="entry name" value="GH"/>
</dbReference>
<dbReference type="Pfam" id="PF05913">
    <property type="entry name" value="MupG_C"/>
    <property type="match status" value="1"/>
</dbReference>
<evidence type="ECO:0000259" key="1">
    <source>
        <dbReference type="Pfam" id="PF05913"/>
    </source>
</evidence>
<evidence type="ECO:0000259" key="2">
    <source>
        <dbReference type="Pfam" id="PF19200"/>
    </source>
</evidence>
<dbReference type="PANTHER" id="PTHR38435">
    <property type="match status" value="1"/>
</dbReference>
<evidence type="ECO:0008006" key="5">
    <source>
        <dbReference type="Google" id="ProtNLM"/>
    </source>
</evidence>
<feature type="domain" description="6-phospho-N-acetylmuramidase C-terminal" evidence="1">
    <location>
        <begin position="242"/>
        <end position="347"/>
    </location>
</feature>
<dbReference type="Pfam" id="PF19200">
    <property type="entry name" value="MupG_N"/>
    <property type="match status" value="1"/>
</dbReference>
<keyword evidence="4" id="KW-1185">Reference proteome</keyword>
<organism evidence="3 4">
    <name type="scientific">Falseniella ignava CCUG 37419</name>
    <dbReference type="NCBI Taxonomy" id="883112"/>
    <lineage>
        <taxon>Bacteria</taxon>
        <taxon>Bacillati</taxon>
        <taxon>Bacillota</taxon>
        <taxon>Bacilli</taxon>
        <taxon>Lactobacillales</taxon>
        <taxon>Aerococcaceae</taxon>
        <taxon>Falseniella</taxon>
    </lineage>
</organism>
<gene>
    <name evidence="3" type="ORF">HMPREF9707_01227</name>
</gene>
<reference evidence="3 4" key="1">
    <citation type="submission" date="2012-07" db="EMBL/GenBank/DDBJ databases">
        <title>The Genome Sequence of Facklamia ignava CCUG 37419.</title>
        <authorList>
            <consortium name="The Broad Institute Genome Sequencing Platform"/>
            <person name="Earl A."/>
            <person name="Ward D."/>
            <person name="Feldgarden M."/>
            <person name="Gevers D."/>
            <person name="Huys G."/>
            <person name="Walker B."/>
            <person name="Young S.K."/>
            <person name="Zeng Q."/>
            <person name="Gargeya S."/>
            <person name="Fitzgerald M."/>
            <person name="Haas B."/>
            <person name="Abouelleil A."/>
            <person name="Alvarado L."/>
            <person name="Arachchi H.M."/>
            <person name="Berlin A.M."/>
            <person name="Chapman S.B."/>
            <person name="Goldberg J."/>
            <person name="Griggs A."/>
            <person name="Gujja S."/>
            <person name="Hansen M."/>
            <person name="Howarth C."/>
            <person name="Imamovic A."/>
            <person name="Larimer J."/>
            <person name="McCowen C."/>
            <person name="Montmayeur A."/>
            <person name="Murphy C."/>
            <person name="Neiman D."/>
            <person name="Pearson M."/>
            <person name="Priest M."/>
            <person name="Roberts A."/>
            <person name="Saif S."/>
            <person name="Shea T."/>
            <person name="Sisk P."/>
            <person name="Sykes S."/>
            <person name="Wortman J."/>
            <person name="Nusbaum C."/>
            <person name="Birren B."/>
        </authorList>
    </citation>
    <scope>NUCLEOTIDE SEQUENCE [LARGE SCALE GENOMIC DNA]</scope>
    <source>
        <strain evidence="3 4">CCUG 37419</strain>
    </source>
</reference>
<protein>
    <recommendedName>
        <fullName evidence="5">DUF871 domain-containing protein</fullName>
    </recommendedName>
</protein>
<accession>K1ME59</accession>
<dbReference type="EMBL" id="AGZE01000033">
    <property type="protein sequence ID" value="EKB54299.1"/>
    <property type="molecule type" value="Genomic_DNA"/>
</dbReference>
<name>K1ME59_9LACT</name>
<dbReference type="PATRIC" id="fig|883112.3.peg.1220"/>
<dbReference type="SUPFAM" id="SSF50891">
    <property type="entry name" value="Cyclophilin-like"/>
    <property type="match status" value="1"/>
</dbReference>
<dbReference type="InterPro" id="IPR029000">
    <property type="entry name" value="Cyclophilin-like_dom_sf"/>
</dbReference>
<comment type="caution">
    <text evidence="3">The sequence shown here is derived from an EMBL/GenBank/DDBJ whole genome shotgun (WGS) entry which is preliminary data.</text>
</comment>
<dbReference type="HOGENOM" id="CLU_065324_0_0_9"/>
<dbReference type="InterPro" id="IPR013785">
    <property type="entry name" value="Aldolase_TIM"/>
</dbReference>